<proteinExistence type="predicted"/>
<feature type="compositionally biased region" description="Basic and acidic residues" evidence="1">
    <location>
        <begin position="103"/>
        <end position="125"/>
    </location>
</feature>
<feature type="region of interest" description="Disordered" evidence="1">
    <location>
        <begin position="103"/>
        <end position="159"/>
    </location>
</feature>
<dbReference type="EMBL" id="FN653044">
    <property type="protein sequence ID" value="CBY24298.1"/>
    <property type="molecule type" value="Genomic_DNA"/>
</dbReference>
<evidence type="ECO:0000313" key="2">
    <source>
        <dbReference type="EMBL" id="CBY24298.1"/>
    </source>
</evidence>
<protein>
    <submittedName>
        <fullName evidence="2">Uncharacterized protein</fullName>
    </submittedName>
</protein>
<keyword evidence="3" id="KW-1185">Reference proteome</keyword>
<accession>E4XFB0</accession>
<evidence type="ECO:0000313" key="3">
    <source>
        <dbReference type="Proteomes" id="UP000001307"/>
    </source>
</evidence>
<organism evidence="2 3">
    <name type="scientific">Oikopleura dioica</name>
    <name type="common">Tunicate</name>
    <dbReference type="NCBI Taxonomy" id="34765"/>
    <lineage>
        <taxon>Eukaryota</taxon>
        <taxon>Metazoa</taxon>
        <taxon>Chordata</taxon>
        <taxon>Tunicata</taxon>
        <taxon>Appendicularia</taxon>
        <taxon>Copelata</taxon>
        <taxon>Oikopleuridae</taxon>
        <taxon>Oikopleura</taxon>
    </lineage>
</organism>
<reference evidence="2 3" key="1">
    <citation type="journal article" date="2010" name="Science">
        <title>Plasticity of animal genome architecture unmasked by rapid evolution of a pelagic tunicate.</title>
        <authorList>
            <person name="Denoeud F."/>
            <person name="Henriet S."/>
            <person name="Mungpakdee S."/>
            <person name="Aury J.M."/>
            <person name="Da Silva C."/>
            <person name="Brinkmann H."/>
            <person name="Mikhaleva J."/>
            <person name="Olsen L.C."/>
            <person name="Jubin C."/>
            <person name="Canestro C."/>
            <person name="Bouquet J.M."/>
            <person name="Danks G."/>
            <person name="Poulain J."/>
            <person name="Campsteijn C."/>
            <person name="Adamski M."/>
            <person name="Cross I."/>
            <person name="Yadetie F."/>
            <person name="Muffato M."/>
            <person name="Louis A."/>
            <person name="Butcher S."/>
            <person name="Tsagkogeorga G."/>
            <person name="Konrad A."/>
            <person name="Singh S."/>
            <person name="Jensen M.F."/>
            <person name="Cong E.H."/>
            <person name="Eikeseth-Otteraa H."/>
            <person name="Noel B."/>
            <person name="Anthouard V."/>
            <person name="Porcel B.M."/>
            <person name="Kachouri-Lafond R."/>
            <person name="Nishino A."/>
            <person name="Ugolini M."/>
            <person name="Chourrout P."/>
            <person name="Nishida H."/>
            <person name="Aasland R."/>
            <person name="Huzurbazar S."/>
            <person name="Westhof E."/>
            <person name="Delsuc F."/>
            <person name="Lehrach H."/>
            <person name="Reinhardt R."/>
            <person name="Weissenbach J."/>
            <person name="Roy S.W."/>
            <person name="Artiguenave F."/>
            <person name="Postlethwait J.H."/>
            <person name="Manak J.R."/>
            <person name="Thompson E.M."/>
            <person name="Jaillon O."/>
            <person name="Du Pasquier L."/>
            <person name="Boudinot P."/>
            <person name="Liberles D.A."/>
            <person name="Volff J.N."/>
            <person name="Philippe H."/>
            <person name="Lenhard B."/>
            <person name="Roest Crollius H."/>
            <person name="Wincker P."/>
            <person name="Chourrout D."/>
        </authorList>
    </citation>
    <scope>NUCLEOTIDE SEQUENCE [LARGE SCALE GENOMIC DNA]</scope>
</reference>
<sequence length="159" mass="17644">MHVKSAIPKRTAPLEDLEDGTEVYCLRVPRGYDINLLKGITVFKTEDAVQYQIEGTTVELSMKSDESANLTLLSGLAADGDTHVKCFPIADEIELSSFPALHEPKDFDYKPMTEKPEVEETKDRSQLALTGMIATASPKKRKSKKSSLSSEPKKKKKKS</sequence>
<dbReference type="InParanoid" id="E4XFB0"/>
<name>E4XFB0_OIKDI</name>
<dbReference type="Proteomes" id="UP000001307">
    <property type="component" value="Unassembled WGS sequence"/>
</dbReference>
<gene>
    <name evidence="2" type="ORF">GSOID_T00009651001</name>
</gene>
<evidence type="ECO:0000256" key="1">
    <source>
        <dbReference type="SAM" id="MobiDB-lite"/>
    </source>
</evidence>
<dbReference type="AlphaFoldDB" id="E4XFB0"/>
<dbReference type="OrthoDB" id="10377685at2759"/>